<organism evidence="1 2">
    <name type="scientific">Aspergillus keveii</name>
    <dbReference type="NCBI Taxonomy" id="714993"/>
    <lineage>
        <taxon>Eukaryota</taxon>
        <taxon>Fungi</taxon>
        <taxon>Dikarya</taxon>
        <taxon>Ascomycota</taxon>
        <taxon>Pezizomycotina</taxon>
        <taxon>Eurotiomycetes</taxon>
        <taxon>Eurotiomycetidae</taxon>
        <taxon>Eurotiales</taxon>
        <taxon>Aspergillaceae</taxon>
        <taxon>Aspergillus</taxon>
        <taxon>Aspergillus subgen. Nidulantes</taxon>
    </lineage>
</organism>
<keyword evidence="2" id="KW-1185">Reference proteome</keyword>
<protein>
    <submittedName>
        <fullName evidence="1">Uncharacterized protein</fullName>
    </submittedName>
</protein>
<gene>
    <name evidence="1" type="ORF">BJX66DRAFT_336884</name>
</gene>
<dbReference type="EMBL" id="JBFTWV010000034">
    <property type="protein sequence ID" value="KAL2795549.1"/>
    <property type="molecule type" value="Genomic_DNA"/>
</dbReference>
<dbReference type="Proteomes" id="UP001610563">
    <property type="component" value="Unassembled WGS sequence"/>
</dbReference>
<comment type="caution">
    <text evidence="1">The sequence shown here is derived from an EMBL/GenBank/DDBJ whole genome shotgun (WGS) entry which is preliminary data.</text>
</comment>
<name>A0ABR4G939_9EURO</name>
<evidence type="ECO:0000313" key="1">
    <source>
        <dbReference type="EMBL" id="KAL2795549.1"/>
    </source>
</evidence>
<sequence>MDATIRYSYMDDYNLCLRPQPLPGACLNGDTCVRSILDKKQPLSQDGLPPFLEEVVFDITEDRCIDINGTKPLARPVDPQAIALLHTPIPADLPTVDKDLLILLAAWSGNIDRYARLRRPREIQGEMPCIVRGIHHHPLFAKWWLMQPSTARNGYIQRAIHSRCVMNNDLSWLSDMTPESDLLDLIWYPQIAHRATYRELMHRRPTMVAVVARACIHAEYEDLFASLGDANLIRDAQMSRNRCYEEYFQRKASECGIDLEQLVESETESWTGPKPHVMLDQDRMTPGCGYGTQAMELDRELTLDHVGFQPEELATITSTIGHVLLHACVTDPSMRRSVPYRTLNLGKLYTQASAIGEEGEQGLGIGNEVMYC</sequence>
<accession>A0ABR4G939</accession>
<reference evidence="1 2" key="1">
    <citation type="submission" date="2024-07" db="EMBL/GenBank/DDBJ databases">
        <title>Section-level genome sequencing and comparative genomics of Aspergillus sections Usti and Cavernicolus.</title>
        <authorList>
            <consortium name="Lawrence Berkeley National Laboratory"/>
            <person name="Nybo J.L."/>
            <person name="Vesth T.C."/>
            <person name="Theobald S."/>
            <person name="Frisvad J.C."/>
            <person name="Larsen T.O."/>
            <person name="Kjaerboelling I."/>
            <person name="Rothschild-Mancinelli K."/>
            <person name="Lyhne E.K."/>
            <person name="Kogle M.E."/>
            <person name="Barry K."/>
            <person name="Clum A."/>
            <person name="Na H."/>
            <person name="Ledsgaard L."/>
            <person name="Lin J."/>
            <person name="Lipzen A."/>
            <person name="Kuo A."/>
            <person name="Riley R."/>
            <person name="Mondo S."/>
            <person name="Labutti K."/>
            <person name="Haridas S."/>
            <person name="Pangalinan J."/>
            <person name="Salamov A.A."/>
            <person name="Simmons B.A."/>
            <person name="Magnuson J.K."/>
            <person name="Chen J."/>
            <person name="Drula E."/>
            <person name="Henrissat B."/>
            <person name="Wiebenga A."/>
            <person name="Lubbers R.J."/>
            <person name="Gomes A.C."/>
            <person name="Makela M.R."/>
            <person name="Stajich J."/>
            <person name="Grigoriev I.V."/>
            <person name="Mortensen U.H."/>
            <person name="De Vries R.P."/>
            <person name="Baker S.E."/>
            <person name="Andersen M.R."/>
        </authorList>
    </citation>
    <scope>NUCLEOTIDE SEQUENCE [LARGE SCALE GENOMIC DNA]</scope>
    <source>
        <strain evidence="1 2">CBS 209.92</strain>
    </source>
</reference>
<proteinExistence type="predicted"/>
<evidence type="ECO:0000313" key="2">
    <source>
        <dbReference type="Proteomes" id="UP001610563"/>
    </source>
</evidence>